<evidence type="ECO:0000313" key="6">
    <source>
        <dbReference type="Proteomes" id="UP000179102"/>
    </source>
</evidence>
<evidence type="ECO:0000256" key="3">
    <source>
        <dbReference type="PIRSR" id="PIRSR000097-3"/>
    </source>
</evidence>
<dbReference type="PROSITE" id="PS00062">
    <property type="entry name" value="ALDOKETO_REDUCTASE_2"/>
    <property type="match status" value="1"/>
</dbReference>
<comment type="caution">
    <text evidence="5">The sequence shown here is derived from an EMBL/GenBank/DDBJ whole genome shotgun (WGS) entry which is preliminary data.</text>
</comment>
<dbReference type="PRINTS" id="PR00069">
    <property type="entry name" value="ALDKETRDTASE"/>
</dbReference>
<dbReference type="EMBL" id="MFAZ01000009">
    <property type="protein sequence ID" value="OGD87734.1"/>
    <property type="molecule type" value="Genomic_DNA"/>
</dbReference>
<protein>
    <recommendedName>
        <fullName evidence="4">NADP-dependent oxidoreductase domain-containing protein</fullName>
    </recommendedName>
</protein>
<dbReference type="GO" id="GO:0016491">
    <property type="term" value="F:oxidoreductase activity"/>
    <property type="evidence" value="ECO:0007669"/>
    <property type="project" value="InterPro"/>
</dbReference>
<evidence type="ECO:0000256" key="2">
    <source>
        <dbReference type="PIRSR" id="PIRSR000097-2"/>
    </source>
</evidence>
<dbReference type="PANTHER" id="PTHR43638">
    <property type="entry name" value="OXIDOREDUCTASE, ALDO/KETO REDUCTASE FAMILY PROTEIN"/>
    <property type="match status" value="1"/>
</dbReference>
<dbReference type="Gene3D" id="3.20.20.100">
    <property type="entry name" value="NADP-dependent oxidoreductase domain"/>
    <property type="match status" value="1"/>
</dbReference>
<reference evidence="5 6" key="1">
    <citation type="journal article" date="2016" name="Nat. Commun.">
        <title>Thousands of microbial genomes shed light on interconnected biogeochemical processes in an aquifer system.</title>
        <authorList>
            <person name="Anantharaman K."/>
            <person name="Brown C.T."/>
            <person name="Hug L.A."/>
            <person name="Sharon I."/>
            <person name="Castelle C.J."/>
            <person name="Probst A.J."/>
            <person name="Thomas B.C."/>
            <person name="Singh A."/>
            <person name="Wilkins M.J."/>
            <person name="Karaoz U."/>
            <person name="Brodie E.L."/>
            <person name="Williams K.H."/>
            <person name="Hubbard S.S."/>
            <person name="Banfield J.F."/>
        </authorList>
    </citation>
    <scope>NUCLEOTIDE SEQUENCE [LARGE SCALE GENOMIC DNA]</scope>
</reference>
<dbReference type="InterPro" id="IPR018170">
    <property type="entry name" value="Aldo/ket_reductase_CS"/>
</dbReference>
<feature type="active site" description="Proton donor" evidence="1">
    <location>
        <position position="56"/>
    </location>
</feature>
<evidence type="ECO:0000256" key="1">
    <source>
        <dbReference type="PIRSR" id="PIRSR000097-1"/>
    </source>
</evidence>
<dbReference type="SUPFAM" id="SSF51430">
    <property type="entry name" value="NAD(P)-linked oxidoreductase"/>
    <property type="match status" value="1"/>
</dbReference>
<feature type="site" description="Lowers pKa of active site Tyr" evidence="3">
    <location>
        <position position="87"/>
    </location>
</feature>
<dbReference type="STRING" id="1797711.A2870_04705"/>
<dbReference type="InterPro" id="IPR036812">
    <property type="entry name" value="NAD(P)_OxRdtase_dom_sf"/>
</dbReference>
<dbReference type="InterPro" id="IPR020471">
    <property type="entry name" value="AKR"/>
</dbReference>
<dbReference type="PANTHER" id="PTHR43638:SF3">
    <property type="entry name" value="ALDEHYDE REDUCTASE"/>
    <property type="match status" value="1"/>
</dbReference>
<organism evidence="5 6">
    <name type="scientific">Candidatus Curtissbacteria bacterium RIFCSPHIGHO2_01_FULL_41_11</name>
    <dbReference type="NCBI Taxonomy" id="1797711"/>
    <lineage>
        <taxon>Bacteria</taxon>
        <taxon>Candidatus Curtissiibacteriota</taxon>
    </lineage>
</organism>
<dbReference type="Proteomes" id="UP000179102">
    <property type="component" value="Unassembled WGS sequence"/>
</dbReference>
<dbReference type="Pfam" id="PF00248">
    <property type="entry name" value="Aldo_ket_red"/>
    <property type="match status" value="1"/>
</dbReference>
<dbReference type="AlphaFoldDB" id="A0A1F5G7D5"/>
<gene>
    <name evidence="5" type="ORF">A2870_04705</name>
</gene>
<evidence type="ECO:0000259" key="4">
    <source>
        <dbReference type="Pfam" id="PF00248"/>
    </source>
</evidence>
<dbReference type="CDD" id="cd19072">
    <property type="entry name" value="AKR_AKR3F1-like"/>
    <property type="match status" value="1"/>
</dbReference>
<dbReference type="InterPro" id="IPR023210">
    <property type="entry name" value="NADP_OxRdtase_dom"/>
</dbReference>
<proteinExistence type="predicted"/>
<dbReference type="PIRSF" id="PIRSF000097">
    <property type="entry name" value="AKR"/>
    <property type="match status" value="1"/>
</dbReference>
<feature type="binding site" evidence="2">
    <location>
        <position position="120"/>
    </location>
    <ligand>
        <name>substrate</name>
    </ligand>
</feature>
<sequence>MEFKTISGIEIPVLGLGTWHMGGDMSPDYSEDEKYIRAIKYAISKGITHIDTAEIYSGGHAEELVGEAIRQPAEKTHDRKELFITSKVWPSHLSYNKILEACENSLRRLGTDYIDLYLIHWPNPLASMKNAMAAMGELVKNKKIRNIGVSNFSIRQLANAQKYTKNKIITNQVKYSLASRNPERGLLEYCQKEDIFLTAYTPLAKGTLKRSKILENVGKKYGKTPIQVAIRWLIEKPNVITIPKASSKEHIDEILGSLGWKLKKVDQEYLSQQF</sequence>
<feature type="domain" description="NADP-dependent oxidoreductase" evidence="4">
    <location>
        <begin position="14"/>
        <end position="266"/>
    </location>
</feature>
<name>A0A1F5G7D5_9BACT</name>
<evidence type="ECO:0000313" key="5">
    <source>
        <dbReference type="EMBL" id="OGD87734.1"/>
    </source>
</evidence>
<accession>A0A1F5G7D5</accession>